<evidence type="ECO:0000256" key="1">
    <source>
        <dbReference type="SAM" id="MobiDB-lite"/>
    </source>
</evidence>
<accession>A0AAJ8BM98</accession>
<feature type="region of interest" description="Disordered" evidence="1">
    <location>
        <begin position="65"/>
        <end position="92"/>
    </location>
</feature>
<organism evidence="2">
    <name type="scientific">Aspergillus niger</name>
    <dbReference type="NCBI Taxonomy" id="5061"/>
    <lineage>
        <taxon>Eukaryota</taxon>
        <taxon>Fungi</taxon>
        <taxon>Dikarya</taxon>
        <taxon>Ascomycota</taxon>
        <taxon>Pezizomycotina</taxon>
        <taxon>Eurotiomycetes</taxon>
        <taxon>Eurotiomycetidae</taxon>
        <taxon>Eurotiales</taxon>
        <taxon>Aspergillaceae</taxon>
        <taxon>Aspergillus</taxon>
        <taxon>Aspergillus subgen. Circumdati</taxon>
    </lineage>
</organism>
<gene>
    <name evidence="2" type="ORF">An01g10520</name>
</gene>
<evidence type="ECO:0000313" key="2">
    <source>
        <dbReference type="RefSeq" id="XP_059599762.1"/>
    </source>
</evidence>
<dbReference type="VEuPathDB" id="FungiDB:An01g10520"/>
<reference evidence="2" key="2">
    <citation type="submission" date="2025-08" db="UniProtKB">
        <authorList>
            <consortium name="RefSeq"/>
        </authorList>
    </citation>
    <scope>IDENTIFICATION</scope>
</reference>
<dbReference type="RefSeq" id="XP_059599762.1">
    <property type="nucleotide sequence ID" value="XM_059743668.1"/>
</dbReference>
<reference evidence="2" key="1">
    <citation type="submission" date="2025-02" db="EMBL/GenBank/DDBJ databases">
        <authorList>
            <consortium name="NCBI Genome Project"/>
        </authorList>
    </citation>
    <scope>NUCLEOTIDE SEQUENCE</scope>
</reference>
<name>A0AAJ8BM98_ASPNG</name>
<dbReference type="GeneID" id="84590086"/>
<sequence length="236" mass="25355">MASIPRGSSLESEVTGPRIRENSWEGLCCDYHHRNGAARRLHWEPAMLISSKAGIVEAWETNNEAERKIPPGGPAAPIRNPPALPDANSHSGPLPRNAPACTVVACTSHRGMWGLVASIPPIVPSTSQFRELGRYGVCTPYLVYRETPPSKGPGFTGTDRWSLPIPVVVPLTSTSSSQRHQVLFLSPPSHTSIVLIIAITSNPGMTGGWSLLPAKSLGIAQLSLNYHSTAISKKLF</sequence>
<dbReference type="AlphaFoldDB" id="A0AAJ8BM98"/>
<feature type="compositionally biased region" description="Pro residues" evidence="1">
    <location>
        <begin position="71"/>
        <end position="84"/>
    </location>
</feature>
<protein>
    <submittedName>
        <fullName evidence="2">Uncharacterized protein</fullName>
    </submittedName>
</protein>
<dbReference type="KEGG" id="ang:An01g10520"/>
<proteinExistence type="predicted"/>